<reference evidence="12" key="1">
    <citation type="submission" date="2020-11" db="EMBL/GenBank/DDBJ databases">
        <authorList>
            <person name="Tran Van P."/>
        </authorList>
    </citation>
    <scope>NUCLEOTIDE SEQUENCE</scope>
</reference>
<keyword evidence="10" id="KW-0812">Transmembrane</keyword>
<feature type="domain" description="C2H2-type" evidence="11">
    <location>
        <begin position="88"/>
        <end position="115"/>
    </location>
</feature>
<feature type="transmembrane region" description="Helical" evidence="10">
    <location>
        <begin position="284"/>
        <end position="303"/>
    </location>
</feature>
<name>A0A7R9A444_9CRUS</name>
<evidence type="ECO:0000256" key="10">
    <source>
        <dbReference type="SAM" id="Phobius"/>
    </source>
</evidence>
<dbReference type="Gene3D" id="1.25.10.10">
    <property type="entry name" value="Leucine-rich Repeat Variant"/>
    <property type="match status" value="3"/>
</dbReference>
<dbReference type="FunFam" id="3.30.160.60:FF:000690">
    <property type="entry name" value="Zinc finger protein 354C"/>
    <property type="match status" value="1"/>
</dbReference>
<protein>
    <recommendedName>
        <fullName evidence="11">C2H2-type domain-containing protein</fullName>
    </recommendedName>
</protein>
<dbReference type="NCBIfam" id="TIGR00806">
    <property type="entry name" value="rfc"/>
    <property type="match status" value="1"/>
</dbReference>
<evidence type="ECO:0000256" key="6">
    <source>
        <dbReference type="ARBA" id="ARBA00022833"/>
    </source>
</evidence>
<keyword evidence="6" id="KW-0862">Zinc</keyword>
<dbReference type="PANTHER" id="PTHR20938:SF0">
    <property type="entry name" value="INTEGRATOR COMPLEX SUBUNIT 4"/>
    <property type="match status" value="1"/>
</dbReference>
<feature type="domain" description="C2H2-type" evidence="11">
    <location>
        <begin position="144"/>
        <end position="171"/>
    </location>
</feature>
<evidence type="ECO:0000256" key="5">
    <source>
        <dbReference type="ARBA" id="ARBA00022771"/>
    </source>
</evidence>
<dbReference type="GO" id="GO:0016180">
    <property type="term" value="P:snRNA processing"/>
    <property type="evidence" value="ECO:0007669"/>
    <property type="project" value="TreeGrafter"/>
</dbReference>
<dbReference type="GO" id="GO:0003682">
    <property type="term" value="F:chromatin binding"/>
    <property type="evidence" value="ECO:0007669"/>
    <property type="project" value="UniProtKB-ARBA"/>
</dbReference>
<dbReference type="GO" id="GO:0016020">
    <property type="term" value="C:membrane"/>
    <property type="evidence" value="ECO:0007669"/>
    <property type="project" value="InterPro"/>
</dbReference>
<gene>
    <name evidence="12" type="ORF">DSTB1V02_LOCUS5391</name>
</gene>
<comment type="subcellular location">
    <subcellularLocation>
        <location evidence="1">Nucleus</location>
    </subcellularLocation>
</comment>
<evidence type="ECO:0000256" key="1">
    <source>
        <dbReference type="ARBA" id="ARBA00004123"/>
    </source>
</evidence>
<dbReference type="SUPFAM" id="SSF57667">
    <property type="entry name" value="beta-beta-alpha zinc fingers"/>
    <property type="match status" value="2"/>
</dbReference>
<dbReference type="SMART" id="SM00355">
    <property type="entry name" value="ZnF_C2H2"/>
    <property type="match status" value="4"/>
</dbReference>
<evidence type="ECO:0000256" key="3">
    <source>
        <dbReference type="ARBA" id="ARBA00022723"/>
    </source>
</evidence>
<feature type="compositionally biased region" description="Polar residues" evidence="9">
    <location>
        <begin position="1069"/>
        <end position="1079"/>
    </location>
</feature>
<dbReference type="Gene3D" id="1.20.1250.20">
    <property type="entry name" value="MFS general substrate transporter like domains"/>
    <property type="match status" value="1"/>
</dbReference>
<dbReference type="OrthoDB" id="18814at2759"/>
<feature type="transmembrane region" description="Helical" evidence="10">
    <location>
        <begin position="570"/>
        <end position="592"/>
    </location>
</feature>
<dbReference type="InterPro" id="IPR011989">
    <property type="entry name" value="ARM-like"/>
</dbReference>
<dbReference type="PROSITE" id="PS00028">
    <property type="entry name" value="ZINC_FINGER_C2H2_1"/>
    <property type="match status" value="3"/>
</dbReference>
<dbReference type="Pfam" id="PF01770">
    <property type="entry name" value="Folate_carrier"/>
    <property type="match status" value="1"/>
</dbReference>
<dbReference type="FunFam" id="3.30.160.60:FF:000512">
    <property type="entry name" value="zinc finger protein 197 isoform X1"/>
    <property type="match status" value="1"/>
</dbReference>
<keyword evidence="13" id="KW-1185">Reference proteome</keyword>
<dbReference type="CDD" id="cd06174">
    <property type="entry name" value="MFS"/>
    <property type="match status" value="1"/>
</dbReference>
<evidence type="ECO:0000259" key="11">
    <source>
        <dbReference type="PROSITE" id="PS50157"/>
    </source>
</evidence>
<dbReference type="PROSITE" id="PS50157">
    <property type="entry name" value="ZINC_FINGER_C2H2_2"/>
    <property type="match status" value="4"/>
</dbReference>
<dbReference type="Proteomes" id="UP000677054">
    <property type="component" value="Unassembled WGS sequence"/>
</dbReference>
<feature type="transmembrane region" description="Helical" evidence="10">
    <location>
        <begin position="543"/>
        <end position="563"/>
    </location>
</feature>
<proteinExistence type="inferred from homology"/>
<dbReference type="PANTHER" id="PTHR20938">
    <property type="entry name" value="INTEGRATOR COMPLEX SUBUNIT 4"/>
    <property type="match status" value="1"/>
</dbReference>
<evidence type="ECO:0000256" key="8">
    <source>
        <dbReference type="PROSITE-ProRule" id="PRU00042"/>
    </source>
</evidence>
<keyword evidence="3" id="KW-0479">Metal-binding</keyword>
<evidence type="ECO:0000256" key="2">
    <source>
        <dbReference type="ARBA" id="ARBA00005773"/>
    </source>
</evidence>
<evidence type="ECO:0000313" key="13">
    <source>
        <dbReference type="Proteomes" id="UP000677054"/>
    </source>
</evidence>
<dbReference type="Pfam" id="PF00096">
    <property type="entry name" value="zf-C2H2"/>
    <property type="match status" value="1"/>
</dbReference>
<evidence type="ECO:0000256" key="4">
    <source>
        <dbReference type="ARBA" id="ARBA00022737"/>
    </source>
</evidence>
<feature type="region of interest" description="Disordered" evidence="9">
    <location>
        <begin position="1055"/>
        <end position="1083"/>
    </location>
</feature>
<dbReference type="InterPro" id="IPR013087">
    <property type="entry name" value="Znf_C2H2_type"/>
</dbReference>
<evidence type="ECO:0000313" key="12">
    <source>
        <dbReference type="EMBL" id="CAD7245518.1"/>
    </source>
</evidence>
<feature type="transmembrane region" description="Helical" evidence="10">
    <location>
        <begin position="639"/>
        <end position="662"/>
    </location>
</feature>
<dbReference type="SUPFAM" id="SSF48371">
    <property type="entry name" value="ARM repeat"/>
    <property type="match status" value="1"/>
</dbReference>
<comment type="similarity">
    <text evidence="2">Belongs to the reduced folate carrier (RFC) transporter (TC 2.A.48) family.</text>
</comment>
<sequence>MKRVSVSTRYMSTHTEEHISAITAPENSGTKGLSWSIFGSSIDREMQQRFMQDSKKIRATASMKLHLQPYSQTTRLQRLQPPTGETPYRCEICSRGFTFQQSYHKHRLYHSEERPHRCDQCPKAFREISTLHNHKRIHTGEKPYSCEDCGKRFRQRVGYIVHRRIHTNERPYQCTACGRHFRYKVTLHSHKCLAVSKGNSESSHRVMEPHPITFGMLEFPEQSTVDRIVFEQASRLLALELAPDSLSYGFFKELRPSEPFITEYLLGDWFNFTETQIYQDVYPVWTYSYLATLPVVFAVTDYFRYKPVIILEGIAYVATYIMLILGNSIRIMQMVEFTYGIASSTEVAYYTYIYAKVEKDQYQKVTSYTRSAFLTGRFASGAMSQILTSTGAMDFYELNFFTFVSMVICLGIAFALPSVESSIYFHRQQRIREVETGTTVKGTPRQESGQEEPTKCYQAFGFIWEDLRYAFTRWDIIKWSVWWAFGTCGNYQVGNFIQPLWETIQPYNATQGQIYNGGVEAASTLSAAAIAFAVGYVTLNWGLIGDLVLGIVSLLEATMLGLMSQTQNIWVAYIGYVVVRMSYQVMITIISFQVAKEILPDSYGLIFGVNTFVALVLQTLLTVIVVEDIGFALLPREQFMAYCFYFSALGGLFFLMGTYTVGKHWCGRNSRSSSPSWDHPPSLLSARHLTSDHKTGDIALAQTTEPRTDESGYYYLGLLINCYSHSDMAAVLKKRALAQYSQVVEETEEVSPPKRLRLVKRPEGDRGVLSVKDLLAAFSAAPAPTDAIKLLLHISHSLPSMSKEELSEVDGHLLRCYADQGKDVRKCIISVLARIGAHPLAEPKAVVERVVGMVKKEKWKKVKAAGLRTLHAFGSALQLEHPKLRLKILLAAKQALSEGHHAVQSEALRIIGQLSGPSESGSIKLASLHTQNQDPRVRTAAYQALLDMNHRGVKLDPGMYNRVSSGLKDDYEQVRKMALHVVFTISQAHPEHAVPLSGNPESTIRLADDAFALICNGINDLSVEVRALSAELLGHMRRVSQPFLDQTLDKKLMSDMRRKKSAHERQREMQSSGEWSSGQRWADDAPKDNLDSESITLMNIGACGAFVHGLEDECMAVRMQSIDSLTALALQSPSFALQSIDFLVDMFNDEIEAVRVKAIAGLQQIANFIVLREDQLDTVLAALEDFSLDVREGLHQLLATCRLSTKTCMRTCVDALLDNLRRYPQDRRSLWRCFRDLGTHHPELVLMLVPEFLMIHPFFDSPEHDLQDQGYNWLKKGLLNAKTKSNILAIQDQCIRTRNYEKHILKLDVEDCCRCCHGPPKTVHHLLSACPKLALREYLYRHDQVCKYVHWCVCKQAGLDVPEKWYEHQPQSVVENASTKVDQKDLSGVKSSSGGGGGSITEKEVPTPHTQEFLKQVLERVAVGGGTRGWRRILETGIQDLGKLAEMEPSLTSSANLVIAFFRSQLLMDKVLAEKMWMSGEDSLGSNVSSATVLSELLQLQLRHGPKCRLEHKFQGLCRSEEASVWEQGLRCSVLSTLASLHSKRASVDVLLSALNVKLQRLIE</sequence>
<dbReference type="Pfam" id="PF24493">
    <property type="entry name" value="INTS4_8HBD"/>
    <property type="match status" value="1"/>
</dbReference>
<feature type="transmembrane region" description="Helical" evidence="10">
    <location>
        <begin position="310"/>
        <end position="329"/>
    </location>
</feature>
<dbReference type="Gene3D" id="3.30.160.60">
    <property type="entry name" value="Classic Zinc Finger"/>
    <property type="match status" value="4"/>
</dbReference>
<dbReference type="GO" id="GO:0032039">
    <property type="term" value="C:integrator complex"/>
    <property type="evidence" value="ECO:0007669"/>
    <property type="project" value="TreeGrafter"/>
</dbReference>
<keyword evidence="7" id="KW-0539">Nucleus</keyword>
<dbReference type="GO" id="GO:0090482">
    <property type="term" value="F:vitamin transmembrane transporter activity"/>
    <property type="evidence" value="ECO:0007669"/>
    <property type="project" value="InterPro"/>
</dbReference>
<feature type="domain" description="C2H2-type" evidence="11">
    <location>
        <begin position="172"/>
        <end position="201"/>
    </location>
</feature>
<evidence type="ECO:0000256" key="9">
    <source>
        <dbReference type="SAM" id="MobiDB-lite"/>
    </source>
</evidence>
<dbReference type="EMBL" id="CAJPEV010000875">
    <property type="protein sequence ID" value="CAG0889230.1"/>
    <property type="molecule type" value="Genomic_DNA"/>
</dbReference>
<evidence type="ECO:0000256" key="7">
    <source>
        <dbReference type="ARBA" id="ARBA00023242"/>
    </source>
</evidence>
<feature type="domain" description="C2H2-type" evidence="11">
    <location>
        <begin position="116"/>
        <end position="143"/>
    </location>
</feature>
<keyword evidence="5 8" id="KW-0863">Zinc-finger</keyword>
<dbReference type="EMBL" id="LR900392">
    <property type="protein sequence ID" value="CAD7245518.1"/>
    <property type="molecule type" value="Genomic_DNA"/>
</dbReference>
<dbReference type="InterPro" id="IPR016024">
    <property type="entry name" value="ARM-type_fold"/>
</dbReference>
<feature type="region of interest" description="Disordered" evidence="9">
    <location>
        <begin position="1384"/>
        <end position="1405"/>
    </location>
</feature>
<dbReference type="InterPro" id="IPR002666">
    <property type="entry name" value="Folate_carrier"/>
</dbReference>
<accession>A0A7R9A444</accession>
<dbReference type="InterPro" id="IPR036236">
    <property type="entry name" value="Znf_C2H2_sf"/>
</dbReference>
<dbReference type="SUPFAM" id="SSF103473">
    <property type="entry name" value="MFS general substrate transporter"/>
    <property type="match status" value="1"/>
</dbReference>
<feature type="transmembrane region" description="Helical" evidence="10">
    <location>
        <begin position="604"/>
        <end position="627"/>
    </location>
</feature>
<keyword evidence="10" id="KW-1133">Transmembrane helix</keyword>
<dbReference type="InterPro" id="IPR056235">
    <property type="entry name" value="INTS4_8HBD"/>
</dbReference>
<keyword evidence="4" id="KW-0677">Repeat</keyword>
<dbReference type="InterPro" id="IPR036259">
    <property type="entry name" value="MFS_trans_sf"/>
</dbReference>
<dbReference type="GO" id="GO:0008270">
    <property type="term" value="F:zinc ion binding"/>
    <property type="evidence" value="ECO:0007669"/>
    <property type="project" value="UniProtKB-KW"/>
</dbReference>
<keyword evidence="10" id="KW-0472">Membrane</keyword>
<feature type="transmembrane region" description="Helical" evidence="10">
    <location>
        <begin position="400"/>
        <end position="419"/>
    </location>
</feature>
<organism evidence="12">
    <name type="scientific">Darwinula stevensoni</name>
    <dbReference type="NCBI Taxonomy" id="69355"/>
    <lineage>
        <taxon>Eukaryota</taxon>
        <taxon>Metazoa</taxon>
        <taxon>Ecdysozoa</taxon>
        <taxon>Arthropoda</taxon>
        <taxon>Crustacea</taxon>
        <taxon>Oligostraca</taxon>
        <taxon>Ostracoda</taxon>
        <taxon>Podocopa</taxon>
        <taxon>Podocopida</taxon>
        <taxon>Darwinulocopina</taxon>
        <taxon>Darwinuloidea</taxon>
        <taxon>Darwinulidae</taxon>
        <taxon>Darwinula</taxon>
    </lineage>
</organism>